<protein>
    <submittedName>
        <fullName evidence="2">Uncharacterized protein</fullName>
    </submittedName>
</protein>
<feature type="transmembrane region" description="Helical" evidence="1">
    <location>
        <begin position="69"/>
        <end position="91"/>
    </location>
</feature>
<evidence type="ECO:0000256" key="1">
    <source>
        <dbReference type="SAM" id="Phobius"/>
    </source>
</evidence>
<dbReference type="EMBL" id="JBHSLF010000020">
    <property type="protein sequence ID" value="MFC5344325.1"/>
    <property type="molecule type" value="Genomic_DNA"/>
</dbReference>
<feature type="transmembrane region" description="Helical" evidence="1">
    <location>
        <begin position="12"/>
        <end position="31"/>
    </location>
</feature>
<accession>A0ABW0FRI8</accession>
<proteinExistence type="predicted"/>
<sequence length="102" mass="11270">MSFEALNLSPASIAWTGSWIATGIGLGMWMWSWFGEKNAVQKLRLRDCGVVLLFSGILTRVVIQERPMMAVDWAMVFLGPLFIAAALWRLARTAKGAGADRL</sequence>
<keyword evidence="1" id="KW-0472">Membrane</keyword>
<evidence type="ECO:0000313" key="3">
    <source>
        <dbReference type="Proteomes" id="UP001596152"/>
    </source>
</evidence>
<dbReference type="Proteomes" id="UP001596152">
    <property type="component" value="Unassembled WGS sequence"/>
</dbReference>
<gene>
    <name evidence="2" type="ORF">ACFPIE_10390</name>
</gene>
<organism evidence="2 3">
    <name type="scientific">Brevundimonas staleyi</name>
    <dbReference type="NCBI Taxonomy" id="74326"/>
    <lineage>
        <taxon>Bacteria</taxon>
        <taxon>Pseudomonadati</taxon>
        <taxon>Pseudomonadota</taxon>
        <taxon>Alphaproteobacteria</taxon>
        <taxon>Caulobacterales</taxon>
        <taxon>Caulobacteraceae</taxon>
        <taxon>Brevundimonas</taxon>
    </lineage>
</organism>
<comment type="caution">
    <text evidence="2">The sequence shown here is derived from an EMBL/GenBank/DDBJ whole genome shotgun (WGS) entry which is preliminary data.</text>
</comment>
<dbReference type="RefSeq" id="WP_374037111.1">
    <property type="nucleotide sequence ID" value="NZ_CP169082.1"/>
</dbReference>
<reference evidence="3" key="1">
    <citation type="journal article" date="2019" name="Int. J. Syst. Evol. Microbiol.">
        <title>The Global Catalogue of Microorganisms (GCM) 10K type strain sequencing project: providing services to taxonomists for standard genome sequencing and annotation.</title>
        <authorList>
            <consortium name="The Broad Institute Genomics Platform"/>
            <consortium name="The Broad Institute Genome Sequencing Center for Infectious Disease"/>
            <person name="Wu L."/>
            <person name="Ma J."/>
        </authorList>
    </citation>
    <scope>NUCLEOTIDE SEQUENCE [LARGE SCALE GENOMIC DNA]</scope>
    <source>
        <strain evidence="3">JCM 12125</strain>
    </source>
</reference>
<keyword evidence="1" id="KW-0812">Transmembrane</keyword>
<feature type="transmembrane region" description="Helical" evidence="1">
    <location>
        <begin position="43"/>
        <end position="63"/>
    </location>
</feature>
<evidence type="ECO:0000313" key="2">
    <source>
        <dbReference type="EMBL" id="MFC5344325.1"/>
    </source>
</evidence>
<name>A0ABW0FRI8_9CAUL</name>
<keyword evidence="1" id="KW-1133">Transmembrane helix</keyword>
<keyword evidence="3" id="KW-1185">Reference proteome</keyword>